<keyword evidence="1" id="KW-0732">Signal</keyword>
<reference evidence="2 3" key="1">
    <citation type="submission" date="2018-07" db="EMBL/GenBank/DDBJ databases">
        <authorList>
            <person name="Peeters C."/>
        </authorList>
    </citation>
    <scope>NUCLEOTIDE SEQUENCE [LARGE SCALE GENOMIC DNA]</scope>
    <source>
        <strain evidence="2 3">LMG 30378</strain>
    </source>
</reference>
<gene>
    <name evidence="2" type="ORF">AVE30378_04407</name>
</gene>
<proteinExistence type="predicted"/>
<evidence type="ECO:0000313" key="3">
    <source>
        <dbReference type="Proteomes" id="UP000289465"/>
    </source>
</evidence>
<name>A0A446CTA9_9BURK</name>
<dbReference type="EMBL" id="UFQC01000027">
    <property type="protein sequence ID" value="SSW71090.1"/>
    <property type="molecule type" value="Genomic_DNA"/>
</dbReference>
<dbReference type="Proteomes" id="UP000289465">
    <property type="component" value="Unassembled WGS sequence"/>
</dbReference>
<dbReference type="RefSeq" id="WP_208742424.1">
    <property type="nucleotide sequence ID" value="NZ_UFQC01000027.1"/>
</dbReference>
<evidence type="ECO:0000256" key="1">
    <source>
        <dbReference type="SAM" id="SignalP"/>
    </source>
</evidence>
<evidence type="ECO:0000313" key="2">
    <source>
        <dbReference type="EMBL" id="SSW71090.1"/>
    </source>
</evidence>
<dbReference type="AlphaFoldDB" id="A0A446CTA9"/>
<feature type="signal peptide" evidence="1">
    <location>
        <begin position="1"/>
        <end position="24"/>
    </location>
</feature>
<feature type="chain" id="PRO_5019223123" evidence="1">
    <location>
        <begin position="25"/>
        <end position="127"/>
    </location>
</feature>
<organism evidence="2 3">
    <name type="scientific">Achromobacter veterisilvae</name>
    <dbReference type="NCBI Taxonomy" id="2069367"/>
    <lineage>
        <taxon>Bacteria</taxon>
        <taxon>Pseudomonadati</taxon>
        <taxon>Pseudomonadota</taxon>
        <taxon>Betaproteobacteria</taxon>
        <taxon>Burkholderiales</taxon>
        <taxon>Alcaligenaceae</taxon>
        <taxon>Achromobacter</taxon>
    </lineage>
</organism>
<accession>A0A446CTA9</accession>
<protein>
    <submittedName>
        <fullName evidence="2">Uncharacterized protein</fullName>
    </submittedName>
</protein>
<sequence>MNAINTLRAGLSGLLLSQCSLVLAHHPVAQCKALADDRIQCTGGFSDGGKAPGVTMDVIAYGGQVLVPGKLDANSTLVFTRPKEDFYVLLEVGPGHTVEIDHTAIKGIGAAPRDSVPYRDTAAVEVH</sequence>